<dbReference type="Gene3D" id="3.40.50.300">
    <property type="entry name" value="P-loop containing nucleotide triphosphate hydrolases"/>
    <property type="match status" value="1"/>
</dbReference>
<comment type="function">
    <text evidence="5">Catalyzes the phosphorylation of the 3'-hydroxyl group of dephosphocoenzyme A to form coenzyme A.</text>
</comment>
<dbReference type="PANTHER" id="PTHR10695">
    <property type="entry name" value="DEPHOSPHO-COA KINASE-RELATED"/>
    <property type="match status" value="1"/>
</dbReference>
<dbReference type="HAMAP" id="MF_00376">
    <property type="entry name" value="Dephospho_CoA_kinase"/>
    <property type="match status" value="1"/>
</dbReference>
<dbReference type="EMBL" id="WNDQ01000012">
    <property type="protein sequence ID" value="KAF1022367.1"/>
    <property type="molecule type" value="Genomic_DNA"/>
</dbReference>
<dbReference type="InterPro" id="IPR027417">
    <property type="entry name" value="P-loop_NTPase"/>
</dbReference>
<dbReference type="GO" id="GO:0005524">
    <property type="term" value="F:ATP binding"/>
    <property type="evidence" value="ECO:0007669"/>
    <property type="project" value="UniProtKB-UniRule"/>
</dbReference>
<dbReference type="SUPFAM" id="SSF52540">
    <property type="entry name" value="P-loop containing nucleoside triphosphate hydrolases"/>
    <property type="match status" value="1"/>
</dbReference>
<evidence type="ECO:0000256" key="5">
    <source>
        <dbReference type="HAMAP-Rule" id="MF_00376"/>
    </source>
</evidence>
<dbReference type="CDD" id="cd02022">
    <property type="entry name" value="DPCK"/>
    <property type="match status" value="1"/>
</dbReference>
<keyword evidence="2 5" id="KW-0547">Nucleotide-binding</keyword>
<dbReference type="Proteomes" id="UP000461670">
    <property type="component" value="Unassembled WGS sequence"/>
</dbReference>
<comment type="caution">
    <text evidence="7">The sequence shown here is derived from an EMBL/GenBank/DDBJ whole genome shotgun (WGS) entry which is preliminary data.</text>
</comment>
<dbReference type="NCBIfam" id="TIGR00152">
    <property type="entry name" value="dephospho-CoA kinase"/>
    <property type="match status" value="1"/>
</dbReference>
<dbReference type="PANTHER" id="PTHR10695:SF46">
    <property type="entry name" value="BIFUNCTIONAL COENZYME A SYNTHASE-RELATED"/>
    <property type="match status" value="1"/>
</dbReference>
<protein>
    <recommendedName>
        <fullName evidence="5 6">Dephospho-CoA kinase</fullName>
        <ecNumber evidence="5 6">2.7.1.24</ecNumber>
    </recommendedName>
    <alternativeName>
        <fullName evidence="5">Dephosphocoenzyme A kinase</fullName>
    </alternativeName>
</protein>
<keyword evidence="5 7" id="KW-0418">Kinase</keyword>
<proteinExistence type="inferred from homology"/>
<dbReference type="EC" id="2.7.1.24" evidence="5 6"/>
<evidence type="ECO:0000313" key="8">
    <source>
        <dbReference type="Proteomes" id="UP000461670"/>
    </source>
</evidence>
<dbReference type="UniPathway" id="UPA00241">
    <property type="reaction ID" value="UER00356"/>
</dbReference>
<reference evidence="8" key="1">
    <citation type="journal article" date="2020" name="MBio">
        <title>Horizontal gene transfer to a defensive symbiont with a reduced genome amongst a multipartite beetle microbiome.</title>
        <authorList>
            <person name="Waterworth S.C."/>
            <person name="Florez L.V."/>
            <person name="Rees E.R."/>
            <person name="Hertweck C."/>
            <person name="Kaltenpoth M."/>
            <person name="Kwan J.C."/>
        </authorList>
    </citation>
    <scope>NUCLEOTIDE SEQUENCE [LARGE SCALE GENOMIC DNA]</scope>
</reference>
<organism evidence="7 8">
    <name type="scientific">Paracidovorax wautersii</name>
    <dbReference type="NCBI Taxonomy" id="1177982"/>
    <lineage>
        <taxon>Bacteria</taxon>
        <taxon>Pseudomonadati</taxon>
        <taxon>Pseudomonadota</taxon>
        <taxon>Betaproteobacteria</taxon>
        <taxon>Burkholderiales</taxon>
        <taxon>Comamonadaceae</taxon>
        <taxon>Paracidovorax</taxon>
    </lineage>
</organism>
<comment type="subcellular location">
    <subcellularLocation>
        <location evidence="5">Cytoplasm</location>
    </subcellularLocation>
</comment>
<comment type="catalytic activity">
    <reaction evidence="5">
        <text>3'-dephospho-CoA + ATP = ADP + CoA + H(+)</text>
        <dbReference type="Rhea" id="RHEA:18245"/>
        <dbReference type="ChEBI" id="CHEBI:15378"/>
        <dbReference type="ChEBI" id="CHEBI:30616"/>
        <dbReference type="ChEBI" id="CHEBI:57287"/>
        <dbReference type="ChEBI" id="CHEBI:57328"/>
        <dbReference type="ChEBI" id="CHEBI:456216"/>
        <dbReference type="EC" id="2.7.1.24"/>
    </reaction>
</comment>
<dbReference type="Pfam" id="PF01121">
    <property type="entry name" value="CoaE"/>
    <property type="match status" value="1"/>
</dbReference>
<dbReference type="GO" id="GO:0015937">
    <property type="term" value="P:coenzyme A biosynthetic process"/>
    <property type="evidence" value="ECO:0007669"/>
    <property type="project" value="UniProtKB-UniRule"/>
</dbReference>
<evidence type="ECO:0000256" key="3">
    <source>
        <dbReference type="ARBA" id="ARBA00022840"/>
    </source>
</evidence>
<keyword evidence="5" id="KW-0963">Cytoplasm</keyword>
<comment type="similarity">
    <text evidence="1 5">Belongs to the CoaE family.</text>
</comment>
<dbReference type="GO" id="GO:0004140">
    <property type="term" value="F:dephospho-CoA kinase activity"/>
    <property type="evidence" value="ECO:0007669"/>
    <property type="project" value="UniProtKB-UniRule"/>
</dbReference>
<gene>
    <name evidence="5 7" type="primary">coaE</name>
    <name evidence="7" type="ORF">GAK30_01151</name>
</gene>
<evidence type="ECO:0000313" key="7">
    <source>
        <dbReference type="EMBL" id="KAF1022367.1"/>
    </source>
</evidence>
<evidence type="ECO:0000256" key="4">
    <source>
        <dbReference type="ARBA" id="ARBA00022993"/>
    </source>
</evidence>
<dbReference type="PROSITE" id="PS51219">
    <property type="entry name" value="DPCK"/>
    <property type="match status" value="1"/>
</dbReference>
<dbReference type="GO" id="GO:0005737">
    <property type="term" value="C:cytoplasm"/>
    <property type="evidence" value="ECO:0007669"/>
    <property type="project" value="UniProtKB-SubCell"/>
</dbReference>
<dbReference type="InterPro" id="IPR001977">
    <property type="entry name" value="Depp_CoAkinase"/>
</dbReference>
<name>A0A7V8FQB1_9BURK</name>
<keyword evidence="4 5" id="KW-0173">Coenzyme A biosynthesis</keyword>
<sequence length="219" mass="22960">MNTAPVQSNTASAPGEAPLRLGLTGGIGSGKSTVAAILTAAGAVVIDADAISRAVTAPGGAAIEPLRQALGAQAIDASGGLDRQAMRQRLIDDPQAKATLEAIVHPLVRQAIERQTQAAAGAPCIVYDIPLLAESAATWRERLDKILVVDCAVDTQVRRVMARSGWPEETVRAIIARQATREQRRAIADAVIDNDGIGLDELRQRVLATVLQWAPTLAV</sequence>
<keyword evidence="3 5" id="KW-0067">ATP-binding</keyword>
<dbReference type="AlphaFoldDB" id="A0A7V8FQB1"/>
<evidence type="ECO:0000256" key="6">
    <source>
        <dbReference type="NCBIfam" id="TIGR00152"/>
    </source>
</evidence>
<comment type="pathway">
    <text evidence="5">Cofactor biosynthesis; coenzyme A biosynthesis; CoA from (R)-pantothenate: step 5/5.</text>
</comment>
<evidence type="ECO:0000256" key="1">
    <source>
        <dbReference type="ARBA" id="ARBA00009018"/>
    </source>
</evidence>
<feature type="binding site" evidence="5">
    <location>
        <begin position="28"/>
        <end position="33"/>
    </location>
    <ligand>
        <name>ATP</name>
        <dbReference type="ChEBI" id="CHEBI:30616"/>
    </ligand>
</feature>
<keyword evidence="5" id="KW-0808">Transferase</keyword>
<evidence type="ECO:0000256" key="2">
    <source>
        <dbReference type="ARBA" id="ARBA00022741"/>
    </source>
</evidence>
<accession>A0A7V8FQB1</accession>